<dbReference type="Proteomes" id="UP000324336">
    <property type="component" value="Unassembled WGS sequence"/>
</dbReference>
<evidence type="ECO:0000313" key="8">
    <source>
        <dbReference type="EMBL" id="TXJ21472.1"/>
    </source>
</evidence>
<reference evidence="19 20" key="1">
    <citation type="journal article" date="1992" name="Lakartidningen">
        <title>[Penicillin V and not amoxicillin is the first choice preparation in acute otitis].</title>
        <authorList>
            <person name="Kamme C."/>
            <person name="Lundgren K."/>
            <person name="Prellner K."/>
        </authorList>
    </citation>
    <scope>NUCLEOTIDE SEQUENCE [LARGE SCALE GENOMIC DNA]</scope>
    <source>
        <strain evidence="8 26">513A</strain>
        <strain evidence="18 19">PC2022III</strain>
        <strain evidence="17 29">PC2777IV</strain>
        <strain evidence="16 21">PC3053II</strain>
        <strain evidence="14 25">PC3714II</strain>
        <strain evidence="15 20">PC3939II</strain>
        <strain evidence="13 28">PC3997IV</strain>
        <strain evidence="12 23">PC4580III</strain>
        <strain evidence="9 24">PC4597II</strain>
        <strain evidence="11 22">PC5099IV</strain>
        <strain evidence="10 27">PC5538III-lc</strain>
        <strain evidence="7 30">W1</strain>
    </source>
</reference>
<evidence type="ECO:0000313" key="21">
    <source>
        <dbReference type="Proteomes" id="UP000322327"/>
    </source>
</evidence>
<dbReference type="EMBL" id="SAYI01000018">
    <property type="protein sequence ID" value="TXJ55674.1"/>
    <property type="molecule type" value="Genomic_DNA"/>
</dbReference>
<dbReference type="GO" id="GO:0043022">
    <property type="term" value="F:ribosome binding"/>
    <property type="evidence" value="ECO:0007669"/>
    <property type="project" value="UniProtKB-UniRule"/>
</dbReference>
<dbReference type="NCBIfam" id="TIGR00008">
    <property type="entry name" value="infA"/>
    <property type="match status" value="1"/>
</dbReference>
<evidence type="ECO:0000313" key="9">
    <source>
        <dbReference type="EMBL" id="TXJ25331.1"/>
    </source>
</evidence>
<evidence type="ECO:0000313" key="28">
    <source>
        <dbReference type="Proteomes" id="UP000325002"/>
    </source>
</evidence>
<dbReference type="EMBL" id="SAYB01000006">
    <property type="protein sequence ID" value="TXJ35821.1"/>
    <property type="molecule type" value="Genomic_DNA"/>
</dbReference>
<evidence type="ECO:0000313" key="15">
    <source>
        <dbReference type="EMBL" id="TXJ48271.1"/>
    </source>
</evidence>
<feature type="domain" description="S1-like" evidence="6">
    <location>
        <begin position="1"/>
        <end position="72"/>
    </location>
</feature>
<dbReference type="EMBL" id="SAXT01000005">
    <property type="protein sequence ID" value="TXJ12061.1"/>
    <property type="molecule type" value="Genomic_DNA"/>
</dbReference>
<dbReference type="Proteomes" id="UP000322307">
    <property type="component" value="Unassembled WGS sequence"/>
</dbReference>
<evidence type="ECO:0000256" key="2">
    <source>
        <dbReference type="ARBA" id="ARBA00022540"/>
    </source>
</evidence>
<evidence type="ECO:0000313" key="12">
    <source>
        <dbReference type="EMBL" id="TXJ35821.1"/>
    </source>
</evidence>
<evidence type="ECO:0000313" key="24">
    <source>
        <dbReference type="Proteomes" id="UP000324336"/>
    </source>
</evidence>
<dbReference type="PROSITE" id="PS50832">
    <property type="entry name" value="S1_IF1_TYPE"/>
    <property type="match status" value="1"/>
</dbReference>
<dbReference type="AlphaFoldDB" id="A0A5C8G3R3"/>
<dbReference type="Gene3D" id="2.40.50.140">
    <property type="entry name" value="Nucleic acid-binding proteins"/>
    <property type="match status" value="1"/>
</dbReference>
<dbReference type="Proteomes" id="UP000324574">
    <property type="component" value="Unassembled WGS sequence"/>
</dbReference>
<evidence type="ECO:0000313" key="7">
    <source>
        <dbReference type="EMBL" id="TXJ12061.1"/>
    </source>
</evidence>
<dbReference type="Pfam" id="PF01176">
    <property type="entry name" value="eIF-1a"/>
    <property type="match status" value="1"/>
</dbReference>
<evidence type="ECO:0000256" key="5">
    <source>
        <dbReference type="NCBIfam" id="TIGR00008"/>
    </source>
</evidence>
<evidence type="ECO:0000256" key="1">
    <source>
        <dbReference type="ARBA" id="ARBA00010939"/>
    </source>
</evidence>
<evidence type="ECO:0000313" key="26">
    <source>
        <dbReference type="Proteomes" id="UP000324638"/>
    </source>
</evidence>
<evidence type="ECO:0000259" key="6">
    <source>
        <dbReference type="PROSITE" id="PS50832"/>
    </source>
</evidence>
<dbReference type="CDD" id="cd04451">
    <property type="entry name" value="S1_IF1"/>
    <property type="match status" value="1"/>
</dbReference>
<comment type="function">
    <text evidence="4">One of the essential components for the initiation of protein synthesis. Stabilizes the binding of IF-2 and IF-3 on the 30S subunit to which N-formylmethionyl-tRNA(fMet) subsequently binds. Helps modulate mRNA selection, yielding the 30S pre-initiation complex (PIC). Upon addition of the 50S ribosomal subunit IF-1, IF-2 and IF-3 are released leaving the mature 70S translation initiation complex.</text>
</comment>
<dbReference type="GO" id="GO:0005829">
    <property type="term" value="C:cytosol"/>
    <property type="evidence" value="ECO:0007669"/>
    <property type="project" value="TreeGrafter"/>
</dbReference>
<dbReference type="EMBL" id="SAYE01000017">
    <property type="protein sequence ID" value="TXJ48271.1"/>
    <property type="molecule type" value="Genomic_DNA"/>
</dbReference>
<dbReference type="Proteomes" id="UP000322327">
    <property type="component" value="Unassembled WGS sequence"/>
</dbReference>
<dbReference type="Proteomes" id="UP000324638">
    <property type="component" value="Unassembled WGS sequence"/>
</dbReference>
<comment type="subcellular location">
    <subcellularLocation>
        <location evidence="4">Cytoplasm</location>
    </subcellularLocation>
</comment>
<evidence type="ECO:0000313" key="22">
    <source>
        <dbReference type="Proteomes" id="UP000322659"/>
    </source>
</evidence>
<proteinExistence type="inferred from homology"/>
<evidence type="ECO:0000256" key="3">
    <source>
        <dbReference type="ARBA" id="ARBA00022917"/>
    </source>
</evidence>
<evidence type="ECO:0000256" key="4">
    <source>
        <dbReference type="HAMAP-Rule" id="MF_00075"/>
    </source>
</evidence>
<reference evidence="17" key="2">
    <citation type="submission" date="2019-01" db="EMBL/GenBank/DDBJ databases">
        <authorList>
            <person name="Thorell K."/>
        </authorList>
    </citation>
    <scope>NUCLEOTIDE SEQUENCE</scope>
    <source>
        <strain evidence="8">513A</strain>
        <strain evidence="18">PC2022III</strain>
        <strain evidence="17">PC2777IV</strain>
        <strain evidence="16">PC3053II</strain>
        <strain evidence="14">PC3714II</strain>
        <strain evidence="15">PC3939II</strain>
        <strain evidence="13">PC3997IV</strain>
        <strain evidence="12">PC4580III</strain>
        <strain evidence="9">PC4597II</strain>
        <strain evidence="11">PC5099IV</strain>
        <strain evidence="10">PC5538III-lc</strain>
        <strain evidence="7">W1</strain>
    </source>
</reference>
<dbReference type="SMART" id="SM00316">
    <property type="entry name" value="S1"/>
    <property type="match status" value="1"/>
</dbReference>
<dbReference type="FunFam" id="2.40.50.140:FF:000002">
    <property type="entry name" value="Translation initiation factor IF-1"/>
    <property type="match status" value="1"/>
</dbReference>
<dbReference type="PANTHER" id="PTHR33370">
    <property type="entry name" value="TRANSLATION INITIATION FACTOR IF-1, CHLOROPLASTIC"/>
    <property type="match status" value="1"/>
</dbReference>
<dbReference type="SUPFAM" id="SSF50249">
    <property type="entry name" value="Nucleic acid-binding proteins"/>
    <property type="match status" value="1"/>
</dbReference>
<dbReference type="EMBL" id="SAXU01000001">
    <property type="protein sequence ID" value="TXJ21472.1"/>
    <property type="molecule type" value="Genomic_DNA"/>
</dbReference>
<evidence type="ECO:0000313" key="17">
    <source>
        <dbReference type="EMBL" id="TXJ56267.1"/>
    </source>
</evidence>
<dbReference type="EMBL" id="SAYA01000021">
    <property type="protein sequence ID" value="TXJ25331.1"/>
    <property type="molecule type" value="Genomic_DNA"/>
</dbReference>
<dbReference type="InterPro" id="IPR003029">
    <property type="entry name" value="S1_domain"/>
</dbReference>
<comment type="similarity">
    <text evidence="1 4">Belongs to the IF-1 family.</text>
</comment>
<dbReference type="GeneID" id="61067875"/>
<evidence type="ECO:0000313" key="16">
    <source>
        <dbReference type="EMBL" id="TXJ55674.1"/>
    </source>
</evidence>
<dbReference type="InterPro" id="IPR012340">
    <property type="entry name" value="NA-bd_OB-fold"/>
</dbReference>
<comment type="caution">
    <text evidence="17">The sequence shown here is derived from an EMBL/GenBank/DDBJ whole genome shotgun (WGS) entry which is preliminary data.</text>
</comment>
<evidence type="ECO:0000313" key="29">
    <source>
        <dbReference type="Proteomes" id="UP000325013"/>
    </source>
</evidence>
<dbReference type="EMBL" id="SAXX01000023">
    <property type="protein sequence ID" value="TXJ30371.1"/>
    <property type="molecule type" value="Genomic_DNA"/>
</dbReference>
<dbReference type="HAMAP" id="MF_00075">
    <property type="entry name" value="IF_1"/>
    <property type="match status" value="1"/>
</dbReference>
<dbReference type="EMBL" id="SAXZ01000014">
    <property type="protein sequence ID" value="TXJ31316.1"/>
    <property type="molecule type" value="Genomic_DNA"/>
</dbReference>
<dbReference type="GO" id="GO:0019843">
    <property type="term" value="F:rRNA binding"/>
    <property type="evidence" value="ECO:0007669"/>
    <property type="project" value="UniProtKB-UniRule"/>
</dbReference>
<dbReference type="PANTHER" id="PTHR33370:SF1">
    <property type="entry name" value="TRANSLATION INITIATION FACTOR IF-1, CHLOROPLASTIC"/>
    <property type="match status" value="1"/>
</dbReference>
<evidence type="ECO:0000313" key="30">
    <source>
        <dbReference type="Proteomes" id="UP000325116"/>
    </source>
</evidence>
<evidence type="ECO:0000313" key="20">
    <source>
        <dbReference type="Proteomes" id="UP000322307"/>
    </source>
</evidence>
<comment type="subunit">
    <text evidence="4">Component of the 30S ribosomal translation pre-initiation complex which assembles on the 30S ribosome in the order IF-2 and IF-3, IF-1 and N-formylmethionyl-tRNA(fMet); mRNA recruitment can occur at any time during PIC assembly.</text>
</comment>
<keyword evidence="3 4" id="KW-0648">Protein biosynthesis</keyword>
<accession>A0A5C8G3R3</accession>
<dbReference type="InterPro" id="IPR006196">
    <property type="entry name" value="RNA-binding_domain_S1_IF1"/>
</dbReference>
<keyword evidence="4" id="KW-0963">Cytoplasm</keyword>
<dbReference type="Proteomes" id="UP000325013">
    <property type="component" value="Unassembled WGS sequence"/>
</dbReference>
<dbReference type="Proteomes" id="UP000322188">
    <property type="component" value="Unassembled WGS sequence"/>
</dbReference>
<dbReference type="Proteomes" id="UP000324707">
    <property type="component" value="Unassembled WGS sequence"/>
</dbReference>
<evidence type="ECO:0000313" key="13">
    <source>
        <dbReference type="EMBL" id="TXJ36905.1"/>
    </source>
</evidence>
<protein>
    <recommendedName>
        <fullName evidence="4 5">Translation initiation factor IF-1</fullName>
    </recommendedName>
</protein>
<dbReference type="EMBL" id="SAYG01000006">
    <property type="protein sequence ID" value="TXJ45552.1"/>
    <property type="molecule type" value="Genomic_DNA"/>
</dbReference>
<dbReference type="RefSeq" id="WP_021959156.1">
    <property type="nucleotide sequence ID" value="NZ_CATXRK010000028.1"/>
</dbReference>
<dbReference type="GO" id="GO:0003743">
    <property type="term" value="F:translation initiation factor activity"/>
    <property type="evidence" value="ECO:0007669"/>
    <property type="project" value="UniProtKB-UniRule"/>
</dbReference>
<evidence type="ECO:0000313" key="14">
    <source>
        <dbReference type="EMBL" id="TXJ45552.1"/>
    </source>
</evidence>
<evidence type="ECO:0000313" key="18">
    <source>
        <dbReference type="EMBL" id="TXJ59642.1"/>
    </source>
</evidence>
<dbReference type="Proteomes" id="UP000325116">
    <property type="component" value="Unassembled WGS sequence"/>
</dbReference>
<evidence type="ECO:0000313" key="10">
    <source>
        <dbReference type="EMBL" id="TXJ30371.1"/>
    </source>
</evidence>
<gene>
    <name evidence="4" type="primary">infA</name>
    <name evidence="17" type="ORF">EPJ67_08420</name>
    <name evidence="10" type="ORF">EPJ69_09885</name>
    <name evidence="14" type="ORF">EPJ70_03960</name>
    <name evidence="11" type="ORF">EPJ71_11375</name>
    <name evidence="9" type="ORF">EPJ73_07675</name>
    <name evidence="18" type="ORF">EPJ74_11095</name>
    <name evidence="16" type="ORF">EPJ76_08860</name>
    <name evidence="12" type="ORF">EPJ78_07440</name>
    <name evidence="8" type="ORF">EPJ79_10205</name>
    <name evidence="7" type="ORF">EPJ80_10240</name>
    <name evidence="13" type="ORF">EPJ81_11310</name>
    <name evidence="15" type="ORF">EPJ84_11200</name>
</gene>
<keyword evidence="4" id="KW-0699">rRNA-binding</keyword>
<evidence type="ECO:0000313" key="19">
    <source>
        <dbReference type="Proteomes" id="UP000322188"/>
    </source>
</evidence>
<organism evidence="17 29">
    <name type="scientific">Brachyspira aalborgi</name>
    <dbReference type="NCBI Taxonomy" id="29522"/>
    <lineage>
        <taxon>Bacteria</taxon>
        <taxon>Pseudomonadati</taxon>
        <taxon>Spirochaetota</taxon>
        <taxon>Spirochaetia</taxon>
        <taxon>Brachyspirales</taxon>
        <taxon>Brachyspiraceae</taxon>
        <taxon>Brachyspira</taxon>
    </lineage>
</organism>
<name>A0A5C8G3R3_9SPIR</name>
<keyword evidence="2 4" id="KW-0396">Initiation factor</keyword>
<dbReference type="Proteomes" id="UP000322814">
    <property type="component" value="Unassembled WGS sequence"/>
</dbReference>
<dbReference type="OrthoDB" id="9803250at2"/>
<evidence type="ECO:0000313" key="11">
    <source>
        <dbReference type="EMBL" id="TXJ31316.1"/>
    </source>
</evidence>
<evidence type="ECO:0000313" key="25">
    <source>
        <dbReference type="Proteomes" id="UP000324574"/>
    </source>
</evidence>
<evidence type="ECO:0000313" key="27">
    <source>
        <dbReference type="Proteomes" id="UP000324707"/>
    </source>
</evidence>
<keyword evidence="4" id="KW-0694">RNA-binding</keyword>
<evidence type="ECO:0000313" key="23">
    <source>
        <dbReference type="Proteomes" id="UP000322814"/>
    </source>
</evidence>
<dbReference type="EMBL" id="SAYD01000021">
    <property type="protein sequence ID" value="TXJ36905.1"/>
    <property type="molecule type" value="Genomic_DNA"/>
</dbReference>
<dbReference type="EMBL" id="SAYK01000008">
    <property type="protein sequence ID" value="TXJ59642.1"/>
    <property type="molecule type" value="Genomic_DNA"/>
</dbReference>
<dbReference type="InterPro" id="IPR004368">
    <property type="entry name" value="TIF_IF1"/>
</dbReference>
<dbReference type="EMBL" id="SAYJ01000017">
    <property type="protein sequence ID" value="TXJ56267.1"/>
    <property type="molecule type" value="Genomic_DNA"/>
</dbReference>
<dbReference type="Proteomes" id="UP000325002">
    <property type="component" value="Unassembled WGS sequence"/>
</dbReference>
<keyword evidence="22" id="KW-1185">Reference proteome</keyword>
<dbReference type="Proteomes" id="UP000322659">
    <property type="component" value="Unassembled WGS sequence"/>
</dbReference>
<sequence length="72" mass="8302">MAEKETIEVEGIVVEPLPNATFRVELENGHKILAHISGKMRMNFIRILPGDKVTIEMSPYDLTKGRIIYRYK</sequence>